<dbReference type="PANTHER" id="PTHR21559">
    <property type="entry name" value="DYSTROGLYCAN-RELATED"/>
    <property type="match status" value="1"/>
</dbReference>
<evidence type="ECO:0000256" key="1">
    <source>
        <dbReference type="ARBA" id="ARBA00004370"/>
    </source>
</evidence>
<dbReference type="InterPro" id="IPR013783">
    <property type="entry name" value="Ig-like_fold"/>
</dbReference>
<dbReference type="Gene3D" id="2.60.40.10">
    <property type="entry name" value="Immunoglobulins"/>
    <property type="match status" value="1"/>
</dbReference>
<dbReference type="SUPFAM" id="SSF49313">
    <property type="entry name" value="Cadherin-like"/>
    <property type="match status" value="1"/>
</dbReference>
<reference evidence="4" key="1">
    <citation type="submission" date="2025-08" db="UniProtKB">
        <authorList>
            <consortium name="Ensembl"/>
        </authorList>
    </citation>
    <scope>IDENTIFICATION</scope>
</reference>
<dbReference type="GO" id="GO:0043236">
    <property type="term" value="F:laminin binding"/>
    <property type="evidence" value="ECO:0007669"/>
    <property type="project" value="TreeGrafter"/>
</dbReference>
<keyword evidence="2 3" id="KW-0472">Membrane</keyword>
<dbReference type="InterPro" id="IPR015919">
    <property type="entry name" value="Cadherin-like_sf"/>
</dbReference>
<evidence type="ECO:0000256" key="3">
    <source>
        <dbReference type="SAM" id="Phobius"/>
    </source>
</evidence>
<organism evidence="4 5">
    <name type="scientific">Falco tinnunculus</name>
    <name type="common">Common kestrel</name>
    <dbReference type="NCBI Taxonomy" id="100819"/>
    <lineage>
        <taxon>Eukaryota</taxon>
        <taxon>Metazoa</taxon>
        <taxon>Chordata</taxon>
        <taxon>Craniata</taxon>
        <taxon>Vertebrata</taxon>
        <taxon>Euteleostomi</taxon>
        <taxon>Archelosauria</taxon>
        <taxon>Archosauria</taxon>
        <taxon>Dinosauria</taxon>
        <taxon>Saurischia</taxon>
        <taxon>Theropoda</taxon>
        <taxon>Coelurosauria</taxon>
        <taxon>Aves</taxon>
        <taxon>Neognathae</taxon>
        <taxon>Neoaves</taxon>
        <taxon>Telluraves</taxon>
        <taxon>Australaves</taxon>
        <taxon>Falconiformes</taxon>
        <taxon>Falconidae</taxon>
        <taxon>Falco</taxon>
    </lineage>
</organism>
<keyword evidence="3" id="KW-1133">Transmembrane helix</keyword>
<evidence type="ECO:0008006" key="6">
    <source>
        <dbReference type="Google" id="ProtNLM"/>
    </source>
</evidence>
<dbReference type="GO" id="GO:0042383">
    <property type="term" value="C:sarcolemma"/>
    <property type="evidence" value="ECO:0007669"/>
    <property type="project" value="TreeGrafter"/>
</dbReference>
<evidence type="ECO:0000313" key="5">
    <source>
        <dbReference type="Proteomes" id="UP000694562"/>
    </source>
</evidence>
<keyword evidence="5" id="KW-1185">Reference proteome</keyword>
<dbReference type="SUPFAM" id="SSF111006">
    <property type="entry name" value="Dystroglycan, domain 2"/>
    <property type="match status" value="1"/>
</dbReference>
<protein>
    <recommendedName>
        <fullName evidence="6">Dystroglycan</fullName>
    </recommendedName>
</protein>
<dbReference type="OrthoDB" id="5990676at2759"/>
<dbReference type="Ensembl" id="ENSFTIT00000013266.1">
    <property type="protein sequence ID" value="ENSFTIP00000012721.1"/>
    <property type="gene ID" value="ENSFTIG00000008503.1"/>
</dbReference>
<dbReference type="GO" id="GO:0016011">
    <property type="term" value="C:dystroglycan complex"/>
    <property type="evidence" value="ECO:0007669"/>
    <property type="project" value="TreeGrafter"/>
</dbReference>
<proteinExistence type="predicted"/>
<reference evidence="4" key="2">
    <citation type="submission" date="2025-09" db="UniProtKB">
        <authorList>
            <consortium name="Ensembl"/>
        </authorList>
    </citation>
    <scope>IDENTIFICATION</scope>
</reference>
<dbReference type="OMA" id="CEESIMM"/>
<evidence type="ECO:0000313" key="4">
    <source>
        <dbReference type="Ensembl" id="ENSFTIP00000012721.1"/>
    </source>
</evidence>
<keyword evidence="3" id="KW-0812">Transmembrane</keyword>
<dbReference type="Gene3D" id="3.30.70.1040">
    <property type="entry name" value="Dystroglycan, domain 2"/>
    <property type="match status" value="1"/>
</dbReference>
<dbReference type="AlphaFoldDB" id="A0A8C4UG85"/>
<accession>A0A8C4UG85</accession>
<dbReference type="GO" id="GO:0005509">
    <property type="term" value="F:calcium ion binding"/>
    <property type="evidence" value="ECO:0007669"/>
    <property type="project" value="InterPro"/>
</dbReference>
<name>A0A8C4UG85_FALTI</name>
<comment type="subcellular location">
    <subcellularLocation>
        <location evidence="1">Membrane</location>
    </subcellularLocation>
</comment>
<sequence>MGACRDPAGTHNRLPPSGSPLLPGTPVLLMLPLLFALVSLCGNMPAAVARGSNNRREETKNLQGIPDATVLMGKIFYCPVPVFAFQGTITQYKVTLASGADLPKWLDFNPSTHMLQGLPMAGESGTYLLNIAASGRSRAQKAPRAAGNFTIHVQDSIVFLDTEGSLNHMPNNYQCGKEVPVTSAEIILSTGAETLEVQERLYIVCTMAEYLHLDSSLLTLLQYTGLARRGLPSLTILAEDTEHIDFTVNHYVGLSWPVKCGGFAVLHEFIQVLKHNVGSRHLSQLLGYEIAGWRILRRGDYERKSPRRQRRRLMITPTPTLSPMRITQRPAAGDASRPLSSTVPSRLLTQLLVSPTQRLSSFCEESIMMASYEMQNNIHLISQESPVSLEMDSAWDVPTNPPSPIMFADPNFPDLSPSLITKTFLFAEGEALPAKASGTSMLFEQPEPHVPQTDSYFLATKPEVPTYHFLQDITPDTEQLSRATYTWVIHTSCERPHSSVGAFPFKTEFPGFLPEAMSVSEVPDYSDQAKSHCPKCEMLSSASLSPETPPSLFPKASVRTTTLSDFTFPTDETFPPVLASSSLSQVLTNDYKQLTKPFMTIPQPNGFSFAGGKSTVSSVTQREAQTLYPKLNFSPEASACSSSVLHSTFPSKAEASYKISLITLSHPDTTPVLTLPVDFSSFDTSELSRPTNILSSSYGGSTLRTEMQPASILSSSTKELHSDRDLGTRRILPDVTEPTLESHKISDIKSDAVEVPLVTLFNATSHLSSSIPGMFKI</sequence>
<dbReference type="Proteomes" id="UP000694562">
    <property type="component" value="Unplaced"/>
</dbReference>
<dbReference type="Pfam" id="PF05345">
    <property type="entry name" value="He_PIG"/>
    <property type="match status" value="1"/>
</dbReference>
<dbReference type="GO" id="GO:0021675">
    <property type="term" value="P:nerve development"/>
    <property type="evidence" value="ECO:0007669"/>
    <property type="project" value="TreeGrafter"/>
</dbReference>
<dbReference type="GO" id="GO:0002009">
    <property type="term" value="P:morphogenesis of an epithelium"/>
    <property type="evidence" value="ECO:0007669"/>
    <property type="project" value="TreeGrafter"/>
</dbReference>
<dbReference type="InterPro" id="IPR027468">
    <property type="entry name" value="Alpha-dystroglycan_domain_2"/>
</dbReference>
<evidence type="ECO:0000256" key="2">
    <source>
        <dbReference type="ARBA" id="ARBA00023136"/>
    </source>
</evidence>
<feature type="transmembrane region" description="Helical" evidence="3">
    <location>
        <begin position="27"/>
        <end position="48"/>
    </location>
</feature>
<dbReference type="GO" id="GO:0016203">
    <property type="term" value="P:muscle attachment"/>
    <property type="evidence" value="ECO:0007669"/>
    <property type="project" value="TreeGrafter"/>
</dbReference>
<dbReference type="GO" id="GO:0007411">
    <property type="term" value="P:axon guidance"/>
    <property type="evidence" value="ECO:0007669"/>
    <property type="project" value="TreeGrafter"/>
</dbReference>
<dbReference type="PANTHER" id="PTHR21559:SF24">
    <property type="entry name" value="DYSTROGLYCAN 1"/>
    <property type="match status" value="1"/>
</dbReference>